<evidence type="ECO:0000256" key="8">
    <source>
        <dbReference type="ARBA" id="ARBA00047838"/>
    </source>
</evidence>
<dbReference type="PIRSF" id="PIRSF000495">
    <property type="entry name" value="Amidotransf_hisH"/>
    <property type="match status" value="1"/>
</dbReference>
<dbReference type="AlphaFoldDB" id="A0A2S7K6Q6"/>
<evidence type="ECO:0000256" key="1">
    <source>
        <dbReference type="ARBA" id="ARBA00005091"/>
    </source>
</evidence>
<keyword evidence="6 10" id="KW-0368">Histidine biosynthesis</keyword>
<evidence type="ECO:0000313" key="14">
    <source>
        <dbReference type="Proteomes" id="UP000239504"/>
    </source>
</evidence>
<dbReference type="InterPro" id="IPR029062">
    <property type="entry name" value="Class_I_gatase-like"/>
</dbReference>
<dbReference type="HAMAP" id="MF_00278">
    <property type="entry name" value="HisH"/>
    <property type="match status" value="1"/>
</dbReference>
<dbReference type="GO" id="GO:0004359">
    <property type="term" value="F:glutaminase activity"/>
    <property type="evidence" value="ECO:0007669"/>
    <property type="project" value="UniProtKB-EC"/>
</dbReference>
<evidence type="ECO:0000256" key="4">
    <source>
        <dbReference type="ARBA" id="ARBA00022801"/>
    </source>
</evidence>
<evidence type="ECO:0000259" key="12">
    <source>
        <dbReference type="Pfam" id="PF00117"/>
    </source>
</evidence>
<dbReference type="PANTHER" id="PTHR42701">
    <property type="entry name" value="IMIDAZOLE GLYCEROL PHOSPHATE SYNTHASE SUBUNIT HISH"/>
    <property type="match status" value="1"/>
</dbReference>
<dbReference type="OrthoDB" id="9807137at2"/>
<dbReference type="InterPro" id="IPR017926">
    <property type="entry name" value="GATASE"/>
</dbReference>
<dbReference type="UniPathway" id="UPA00031">
    <property type="reaction ID" value="UER00010"/>
</dbReference>
<evidence type="ECO:0000256" key="7">
    <source>
        <dbReference type="ARBA" id="ARBA00023239"/>
    </source>
</evidence>
<dbReference type="RefSeq" id="WP_104829401.1">
    <property type="nucleotide sequence ID" value="NZ_PJCH01000005.1"/>
</dbReference>
<evidence type="ECO:0000256" key="9">
    <source>
        <dbReference type="ARBA" id="ARBA00049534"/>
    </source>
</evidence>
<sequence length="214" mass="23003">MAETLAIIDYGSGNLRSVEKAVERAAREAGLARHVSVTDDPDVICKADRIILPGVGAFAACMAGLAARDGVIEAVEHVALIEGRPFLGICVGMQLLANRGLEFGGSEGLGWIPGEVVPLPHSEAFRAPHMGWNTVETVEHHPVFDGLDGEVFYFAHSFYFEPENNAHLFGVTHHGRPVPALIGRDNLVGAQFHPEKSQKAGLAFLSAFLEWSPS</sequence>
<keyword evidence="10" id="KW-0963">Cytoplasm</keyword>
<evidence type="ECO:0000256" key="3">
    <source>
        <dbReference type="ARBA" id="ARBA00022605"/>
    </source>
</evidence>
<keyword evidence="7 10" id="KW-0456">Lyase</keyword>
<evidence type="ECO:0000256" key="11">
    <source>
        <dbReference type="PIRSR" id="PIRSR000495-1"/>
    </source>
</evidence>
<dbReference type="GO" id="GO:0000105">
    <property type="term" value="P:L-histidine biosynthetic process"/>
    <property type="evidence" value="ECO:0007669"/>
    <property type="project" value="UniProtKB-UniRule"/>
</dbReference>
<comment type="function">
    <text evidence="10">IGPS catalyzes the conversion of PRFAR and glutamine to IGP, AICAR and glutamate. The HisH subunit catalyzes the hydrolysis of glutamine to glutamate and ammonia as part of the synthesis of IGP and AICAR. The resulting ammonia molecule is channeled to the active site of HisF.</text>
</comment>
<feature type="domain" description="Glutamine amidotransferase" evidence="12">
    <location>
        <begin position="15"/>
        <end position="201"/>
    </location>
</feature>
<evidence type="ECO:0000256" key="5">
    <source>
        <dbReference type="ARBA" id="ARBA00022962"/>
    </source>
</evidence>
<reference evidence="13 14" key="1">
    <citation type="submission" date="2017-12" db="EMBL/GenBank/DDBJ databases">
        <authorList>
            <person name="Hurst M.R.H."/>
        </authorList>
    </citation>
    <scope>NUCLEOTIDE SEQUENCE [LARGE SCALE GENOMIC DNA]</scope>
    <source>
        <strain evidence="13 14">SY-3-19</strain>
    </source>
</reference>
<comment type="pathway">
    <text evidence="1 10">Amino-acid biosynthesis; L-histidine biosynthesis; L-histidine from 5-phospho-alpha-D-ribose 1-diphosphate: step 5/9.</text>
</comment>
<feature type="active site" description="Nucleophile" evidence="10 11">
    <location>
        <position position="90"/>
    </location>
</feature>
<dbReference type="Proteomes" id="UP000239504">
    <property type="component" value="Unassembled WGS sequence"/>
</dbReference>
<keyword evidence="14" id="KW-1185">Reference proteome</keyword>
<comment type="caution">
    <text evidence="13">The sequence shown here is derived from an EMBL/GenBank/DDBJ whole genome shotgun (WGS) entry which is preliminary data.</text>
</comment>
<dbReference type="EC" id="3.5.1.2" evidence="10"/>
<proteinExistence type="inferred from homology"/>
<dbReference type="GO" id="GO:0000107">
    <property type="term" value="F:imidazoleglycerol-phosphate synthase activity"/>
    <property type="evidence" value="ECO:0007669"/>
    <property type="project" value="UniProtKB-UniRule"/>
</dbReference>
<dbReference type="InterPro" id="IPR010139">
    <property type="entry name" value="Imidazole-glycPsynth_HisH"/>
</dbReference>
<dbReference type="Pfam" id="PF00117">
    <property type="entry name" value="GATase"/>
    <property type="match status" value="1"/>
</dbReference>
<dbReference type="PANTHER" id="PTHR42701:SF1">
    <property type="entry name" value="IMIDAZOLE GLYCEROL PHOSPHATE SYNTHASE SUBUNIT HISH"/>
    <property type="match status" value="1"/>
</dbReference>
<dbReference type="EC" id="4.3.2.10" evidence="10"/>
<gene>
    <name evidence="10" type="primary">hisH</name>
    <name evidence="13" type="ORF">CW354_07535</name>
</gene>
<organism evidence="13 14">
    <name type="scientific">Hyphococcus luteus</name>
    <dbReference type="NCBI Taxonomy" id="2058213"/>
    <lineage>
        <taxon>Bacteria</taxon>
        <taxon>Pseudomonadati</taxon>
        <taxon>Pseudomonadota</taxon>
        <taxon>Alphaproteobacteria</taxon>
        <taxon>Parvularculales</taxon>
        <taxon>Parvularculaceae</taxon>
        <taxon>Hyphococcus</taxon>
    </lineage>
</organism>
<dbReference type="CDD" id="cd01748">
    <property type="entry name" value="GATase1_IGP_Synthase"/>
    <property type="match status" value="1"/>
</dbReference>
<keyword evidence="3 10" id="KW-0028">Amino-acid biosynthesis</keyword>
<keyword evidence="4 10" id="KW-0378">Hydrolase</keyword>
<keyword evidence="5 10" id="KW-0315">Glutamine amidotransferase</keyword>
<comment type="catalytic activity">
    <reaction evidence="9 10">
        <text>L-glutamine + H2O = L-glutamate + NH4(+)</text>
        <dbReference type="Rhea" id="RHEA:15889"/>
        <dbReference type="ChEBI" id="CHEBI:15377"/>
        <dbReference type="ChEBI" id="CHEBI:28938"/>
        <dbReference type="ChEBI" id="CHEBI:29985"/>
        <dbReference type="ChEBI" id="CHEBI:58359"/>
        <dbReference type="EC" id="3.5.1.2"/>
    </reaction>
</comment>
<evidence type="ECO:0000256" key="10">
    <source>
        <dbReference type="HAMAP-Rule" id="MF_00278"/>
    </source>
</evidence>
<dbReference type="SUPFAM" id="SSF52317">
    <property type="entry name" value="Class I glutamine amidotransferase-like"/>
    <property type="match status" value="1"/>
</dbReference>
<dbReference type="EMBL" id="PJCH01000005">
    <property type="protein sequence ID" value="PQA88156.1"/>
    <property type="molecule type" value="Genomic_DNA"/>
</dbReference>
<comment type="subunit">
    <text evidence="2 10">Heterodimer of HisH and HisF.</text>
</comment>
<dbReference type="Gene3D" id="3.40.50.880">
    <property type="match status" value="1"/>
</dbReference>
<evidence type="ECO:0000256" key="6">
    <source>
        <dbReference type="ARBA" id="ARBA00023102"/>
    </source>
</evidence>
<dbReference type="NCBIfam" id="TIGR01855">
    <property type="entry name" value="IMP_synth_hisH"/>
    <property type="match status" value="1"/>
</dbReference>
<evidence type="ECO:0000256" key="2">
    <source>
        <dbReference type="ARBA" id="ARBA00011152"/>
    </source>
</evidence>
<evidence type="ECO:0000313" key="13">
    <source>
        <dbReference type="EMBL" id="PQA88156.1"/>
    </source>
</evidence>
<comment type="catalytic activity">
    <reaction evidence="8 10">
        <text>5-[(5-phospho-1-deoxy-D-ribulos-1-ylimino)methylamino]-1-(5-phospho-beta-D-ribosyl)imidazole-4-carboxamide + L-glutamine = D-erythro-1-(imidazol-4-yl)glycerol 3-phosphate + 5-amino-1-(5-phospho-beta-D-ribosyl)imidazole-4-carboxamide + L-glutamate + H(+)</text>
        <dbReference type="Rhea" id="RHEA:24793"/>
        <dbReference type="ChEBI" id="CHEBI:15378"/>
        <dbReference type="ChEBI" id="CHEBI:29985"/>
        <dbReference type="ChEBI" id="CHEBI:58278"/>
        <dbReference type="ChEBI" id="CHEBI:58359"/>
        <dbReference type="ChEBI" id="CHEBI:58475"/>
        <dbReference type="ChEBI" id="CHEBI:58525"/>
        <dbReference type="EC" id="4.3.2.10"/>
    </reaction>
</comment>
<name>A0A2S7K6Q6_9PROT</name>
<dbReference type="GO" id="GO:0016829">
    <property type="term" value="F:lyase activity"/>
    <property type="evidence" value="ECO:0007669"/>
    <property type="project" value="UniProtKB-KW"/>
</dbReference>
<comment type="subcellular location">
    <subcellularLocation>
        <location evidence="10">Cytoplasm</location>
    </subcellularLocation>
</comment>
<dbReference type="GO" id="GO:0005737">
    <property type="term" value="C:cytoplasm"/>
    <property type="evidence" value="ECO:0007669"/>
    <property type="project" value="UniProtKB-SubCell"/>
</dbReference>
<feature type="active site" evidence="10 11">
    <location>
        <position position="195"/>
    </location>
</feature>
<dbReference type="PROSITE" id="PS51273">
    <property type="entry name" value="GATASE_TYPE_1"/>
    <property type="match status" value="1"/>
</dbReference>
<feature type="active site" evidence="10 11">
    <location>
        <position position="193"/>
    </location>
</feature>
<protein>
    <recommendedName>
        <fullName evidence="10">Imidazole glycerol phosphate synthase subunit HisH</fullName>
        <ecNumber evidence="10">4.3.2.10</ecNumber>
    </recommendedName>
    <alternativeName>
        <fullName evidence="10">IGP synthase glutaminase subunit</fullName>
        <ecNumber evidence="10">3.5.1.2</ecNumber>
    </alternativeName>
    <alternativeName>
        <fullName evidence="10">IGP synthase subunit HisH</fullName>
    </alternativeName>
    <alternativeName>
        <fullName evidence="10">ImGP synthase subunit HisH</fullName>
        <shortName evidence="10">IGPS subunit HisH</shortName>
    </alternativeName>
</protein>
<accession>A0A2S7K6Q6</accession>